<evidence type="ECO:0000313" key="3">
    <source>
        <dbReference type="Proteomes" id="UP001596157"/>
    </source>
</evidence>
<name>A0ABW0EKF7_9PSEU</name>
<keyword evidence="3" id="KW-1185">Reference proteome</keyword>
<comment type="caution">
    <text evidence="2">The sequence shown here is derived from an EMBL/GenBank/DDBJ whole genome shotgun (WGS) entry which is preliminary data.</text>
</comment>
<organism evidence="2 3">
    <name type="scientific">Actinokineospora guangxiensis</name>
    <dbReference type="NCBI Taxonomy" id="1490288"/>
    <lineage>
        <taxon>Bacteria</taxon>
        <taxon>Bacillati</taxon>
        <taxon>Actinomycetota</taxon>
        <taxon>Actinomycetes</taxon>
        <taxon>Pseudonocardiales</taxon>
        <taxon>Pseudonocardiaceae</taxon>
        <taxon>Actinokineospora</taxon>
    </lineage>
</organism>
<feature type="transmembrane region" description="Helical" evidence="1">
    <location>
        <begin position="7"/>
        <end position="28"/>
    </location>
</feature>
<proteinExistence type="predicted"/>
<reference evidence="3" key="1">
    <citation type="journal article" date="2019" name="Int. J. Syst. Evol. Microbiol.">
        <title>The Global Catalogue of Microorganisms (GCM) 10K type strain sequencing project: providing services to taxonomists for standard genome sequencing and annotation.</title>
        <authorList>
            <consortium name="The Broad Institute Genomics Platform"/>
            <consortium name="The Broad Institute Genome Sequencing Center for Infectious Disease"/>
            <person name="Wu L."/>
            <person name="Ma J."/>
        </authorList>
    </citation>
    <scope>NUCLEOTIDE SEQUENCE [LARGE SCALE GENOMIC DNA]</scope>
    <source>
        <strain evidence="3">CCUG 59778</strain>
    </source>
</reference>
<dbReference type="Proteomes" id="UP001596157">
    <property type="component" value="Unassembled WGS sequence"/>
</dbReference>
<dbReference type="EMBL" id="JBHSKF010000005">
    <property type="protein sequence ID" value="MFC5287927.1"/>
    <property type="molecule type" value="Genomic_DNA"/>
</dbReference>
<evidence type="ECO:0000313" key="2">
    <source>
        <dbReference type="EMBL" id="MFC5287927.1"/>
    </source>
</evidence>
<sequence length="153" mass="15653">MPTRSWIALAAGLIGLITAVTGMFLPWLRSGSVMRDSFEVVGVIQTLGFLRGDALEALIYVWFALIPVITLSIAAYALGARRVGATFALLPTIIIGTIAGGARVEADSGTGSVGITATGPTVCLIGAALALVAALGTLIGERGRTRENAGGER</sequence>
<dbReference type="RefSeq" id="WP_378247390.1">
    <property type="nucleotide sequence ID" value="NZ_JBHSKF010000005.1"/>
</dbReference>
<protein>
    <submittedName>
        <fullName evidence="2">Uncharacterized protein</fullName>
    </submittedName>
</protein>
<feature type="transmembrane region" description="Helical" evidence="1">
    <location>
        <begin position="114"/>
        <end position="139"/>
    </location>
</feature>
<keyword evidence="1" id="KW-0472">Membrane</keyword>
<gene>
    <name evidence="2" type="ORF">ACFPM7_12770</name>
</gene>
<feature type="transmembrane region" description="Helical" evidence="1">
    <location>
        <begin position="57"/>
        <end position="78"/>
    </location>
</feature>
<accession>A0ABW0EKF7</accession>
<keyword evidence="1" id="KW-1133">Transmembrane helix</keyword>
<evidence type="ECO:0000256" key="1">
    <source>
        <dbReference type="SAM" id="Phobius"/>
    </source>
</evidence>
<keyword evidence="1" id="KW-0812">Transmembrane</keyword>
<feature type="transmembrane region" description="Helical" evidence="1">
    <location>
        <begin position="85"/>
        <end position="102"/>
    </location>
</feature>